<sequence length="653" mass="73434">MVLLIHPHSPILQLEFHKPDIIVKVDHPRLFASRHDWTLLPGSIAADPYLFSWNRTIFERASEFYVLPPANYTIDGGLVGNGVLDVARSVQLRIKHWAYAYQLSHDSKWVDRAWMEIVVASGNSTHYFGEDGDNWNSQHWLDVGEFITAFAFAYDWLYDAWNSTQRDSIKWSIVTLGLQKGIEAYKEKAWFFSVNGNWNCVTNAGMILGSLAMYHEDLTGTAAELLSLAIPNAQENCAHAILPDGSWSETPDYWYFGTQSHAQMASALLTSTGSTQRVLTINPAWEKTGLYHIYASGMTEKFNFGDCGPKKITATANSLLFYGDHFNIPEYTLFQRDRPDSPDPLSMFWYNPKTTGKWFLSPPLDHSFSTPSSAWVSMRSSWTNTNGIYIAMKAGTAVGHQAHSNIDAGDFVLDALGERWAVELCQNNYLSPNYFSSDAQESDRWLYYRCRTEGQNTILYNNSNQVVDAVPGITFASTNDVQASFGHPHNSRTSTYWITDLTNVYGGVSIKRGLRILDRRRQVLIQDEIENATEKSQWRMHTRASIQFSADNRVAHLTLNGKSMVVILQSPLTASFHVLQPVRSVHDPPLPKHASDDPNIGISVLAIDIPAGTQTVVVLFSPQEENSLQASERPTVVPLKLWTLDSHLDLITS</sequence>
<dbReference type="AlphaFoldDB" id="A0A194XTN5"/>
<dbReference type="PANTHER" id="PTHR38045:SF1">
    <property type="entry name" value="HEPARINASE II_III-LIKE PROTEIN"/>
    <property type="match status" value="1"/>
</dbReference>
<dbReference type="EMBL" id="KQ947404">
    <property type="protein sequence ID" value="KUJ23680.1"/>
    <property type="molecule type" value="Genomic_DNA"/>
</dbReference>
<evidence type="ECO:0000313" key="1">
    <source>
        <dbReference type="EMBL" id="KUJ23680.1"/>
    </source>
</evidence>
<dbReference type="OrthoDB" id="3476529at2759"/>
<proteinExistence type="predicted"/>
<dbReference type="InParanoid" id="A0A194XTN5"/>
<dbReference type="KEGG" id="psco:LY89DRAFT_571749"/>
<gene>
    <name evidence="1" type="ORF">LY89DRAFT_571749</name>
</gene>
<reference evidence="1 2" key="1">
    <citation type="submission" date="2015-10" db="EMBL/GenBank/DDBJ databases">
        <title>Full genome of DAOMC 229536 Phialocephala scopiformis, a fungal endophyte of spruce producing the potent anti-insectan compound rugulosin.</title>
        <authorList>
            <consortium name="DOE Joint Genome Institute"/>
            <person name="Walker A.K."/>
            <person name="Frasz S.L."/>
            <person name="Seifert K.A."/>
            <person name="Miller J.D."/>
            <person name="Mondo S.J."/>
            <person name="Labutti K."/>
            <person name="Lipzen A."/>
            <person name="Dockter R."/>
            <person name="Kennedy M."/>
            <person name="Grigoriev I.V."/>
            <person name="Spatafora J.W."/>
        </authorList>
    </citation>
    <scope>NUCLEOTIDE SEQUENCE [LARGE SCALE GENOMIC DNA]</scope>
    <source>
        <strain evidence="1 2">CBS 120377</strain>
    </source>
</reference>
<keyword evidence="2" id="KW-1185">Reference proteome</keyword>
<dbReference type="STRING" id="149040.A0A194XTN5"/>
<dbReference type="RefSeq" id="XP_018078035.1">
    <property type="nucleotide sequence ID" value="XM_018208608.1"/>
</dbReference>
<dbReference type="InterPro" id="IPR008929">
    <property type="entry name" value="Chondroitin_lyas"/>
</dbReference>
<organism evidence="1 2">
    <name type="scientific">Mollisia scopiformis</name>
    <name type="common">Conifer needle endophyte fungus</name>
    <name type="synonym">Phialocephala scopiformis</name>
    <dbReference type="NCBI Taxonomy" id="149040"/>
    <lineage>
        <taxon>Eukaryota</taxon>
        <taxon>Fungi</taxon>
        <taxon>Dikarya</taxon>
        <taxon>Ascomycota</taxon>
        <taxon>Pezizomycotina</taxon>
        <taxon>Leotiomycetes</taxon>
        <taxon>Helotiales</taxon>
        <taxon>Mollisiaceae</taxon>
        <taxon>Mollisia</taxon>
    </lineage>
</organism>
<evidence type="ECO:0008006" key="3">
    <source>
        <dbReference type="Google" id="ProtNLM"/>
    </source>
</evidence>
<dbReference type="PANTHER" id="PTHR38045">
    <property type="entry name" value="CHROMOSOME 1, WHOLE GENOME SHOTGUN SEQUENCE"/>
    <property type="match status" value="1"/>
</dbReference>
<protein>
    <recommendedName>
        <fullName evidence="3">Heparinase II N-terminal domain-containing protein</fullName>
    </recommendedName>
</protein>
<dbReference type="SUPFAM" id="SSF48230">
    <property type="entry name" value="Chondroitin AC/alginate lyase"/>
    <property type="match status" value="1"/>
</dbReference>
<dbReference type="Gene3D" id="2.70.98.70">
    <property type="match status" value="1"/>
</dbReference>
<evidence type="ECO:0000313" key="2">
    <source>
        <dbReference type="Proteomes" id="UP000070700"/>
    </source>
</evidence>
<accession>A0A194XTN5</accession>
<dbReference type="Proteomes" id="UP000070700">
    <property type="component" value="Unassembled WGS sequence"/>
</dbReference>
<dbReference type="GeneID" id="28818334"/>
<dbReference type="Gene3D" id="1.50.10.100">
    <property type="entry name" value="Chondroitin AC/alginate lyase"/>
    <property type="match status" value="1"/>
</dbReference>
<name>A0A194XTN5_MOLSC</name>